<feature type="region of interest" description="Disordered" evidence="2">
    <location>
        <begin position="116"/>
        <end position="155"/>
    </location>
</feature>
<protein>
    <recommendedName>
        <fullName evidence="3">DUF4771 domain-containing protein</fullName>
    </recommendedName>
</protein>
<proteinExistence type="predicted"/>
<evidence type="ECO:0000256" key="2">
    <source>
        <dbReference type="SAM" id="MobiDB-lite"/>
    </source>
</evidence>
<feature type="region of interest" description="Disordered" evidence="2">
    <location>
        <begin position="748"/>
        <end position="778"/>
    </location>
</feature>
<keyword evidence="1" id="KW-0175">Coiled coil</keyword>
<evidence type="ECO:0000259" key="3">
    <source>
        <dbReference type="Pfam" id="PF15995"/>
    </source>
</evidence>
<feature type="region of interest" description="Disordered" evidence="2">
    <location>
        <begin position="1"/>
        <end position="37"/>
    </location>
</feature>
<dbReference type="Proteomes" id="UP000479190">
    <property type="component" value="Unassembled WGS sequence"/>
</dbReference>
<accession>A0A6H5HSD3</accession>
<feature type="compositionally biased region" description="Basic and acidic residues" evidence="2">
    <location>
        <begin position="900"/>
        <end position="925"/>
    </location>
</feature>
<organism evidence="4 5">
    <name type="scientific">Trichogramma brassicae</name>
    <dbReference type="NCBI Taxonomy" id="86971"/>
    <lineage>
        <taxon>Eukaryota</taxon>
        <taxon>Metazoa</taxon>
        <taxon>Ecdysozoa</taxon>
        <taxon>Arthropoda</taxon>
        <taxon>Hexapoda</taxon>
        <taxon>Insecta</taxon>
        <taxon>Pterygota</taxon>
        <taxon>Neoptera</taxon>
        <taxon>Endopterygota</taxon>
        <taxon>Hymenoptera</taxon>
        <taxon>Apocrita</taxon>
        <taxon>Proctotrupomorpha</taxon>
        <taxon>Chalcidoidea</taxon>
        <taxon>Trichogrammatidae</taxon>
        <taxon>Trichogramma</taxon>
    </lineage>
</organism>
<sequence length="1426" mass="165148">MFDPTAGGSELSDKARPRGTHHQARMEESNARRTDQGRDEAVLLATVQGPDQAALRHVQGYVKPKSNLKPYGFCCTAYDSRLMNHQRPTASQESSLASLHECPALRIRQYEYERRPDRRAAARSSSVAMLKLSTSGTGSAPEPGQQQMAKDATESELEFVRDIERRRAQMEHERRMERWAELGRSRVLRRRARQRQVPRHPYPRWYTEFSLDQLRRLHEFEDAMFKDKEEKKTFRTINGLLGMGMLDGNVARDRVNERVVHWLVQSYSKKPVKFLRELYRAVTGSDFVNEDYSTRGVARHRLYEFVDSLFYDHFFVFCHRQRTSIRATSASYCRASRSSSCRISARGCTSECRHRQRSSCRVHLPRLKLPRKRSNPLLEKPVLPVDWRNYERLWFAWRKRCQSLVRPAVLLREKAMNEKRESRLSQYRQSVEQYRRSTTAAQSTEPVEVEVKQETIAPPPPPPARREPSQLDPIRVKSEKIKSEKDAATLVAALEEMPPPYQPRGTDDFLIYSSSTGNRTKPKKELTDAEFFDELKLEQPQRCYPEGRENLSYKLQHFLLDVEADFFKMTQEANKLTSQVGQIVQDIYESGRGCDSCCPCRQARRTNLKYHATKQPFTQVQGTMGDDRKMTKIVGDITMLTPASSMSSKCQLIRVPSKDEMFKQSLVDGNVTIDGKNYPQITDVTENEIHVPARTLAPDPAYKDVKNVPPCGCGAGQQRDDDFVIGLLKKDKDKDMCYAQKYRPEETSRCKEQPVQKELSREESKSVDDREEAEAYEEQDWIDVDEEEQVIEQVEEEKKSRPVCQPCQRTLKKSICAGRGSRVANKCSCNSLSEFLQMDLRKECCKKGRDKDSAGKESSRRASSAVSGKRRKSKLDTKAESRQSARFMRAMSKRLTVDSVGREPCDERDQEEEARRQSRRREPCPEPKPIPEGGPFGCKTESEEKLPVAETVAYLVDPPPDGELPARVPVRKGGKPCKCRENRNKRPVRLCNFGDPVPIREEPEEGMQEETVRIVEELRMVTPSPSIRRDNEYIPEYELADPVRRCTCGGPDDIPPEIELKNAKKICQDLKDDKPWIEQPSVDSLTIPLKQPAGPRLKVVRPVCECRYERKVVKHREETAKLEELRRRPKNPVSMIEDVAPLGCCTGIKGIAMMTPLPTPDQSGDYLNYPRFPIKIHQVSNFLSKKAYARSDLARCHSFNKKLEARCAEMSKTSLEKEIEFMERAKLEEERDEADCECRERGGKDDTLSQLSRATSRRRKSEYYDSLEERMLESMQNEINRMSQEDEFVSVKLPEYNKMPQMLYWISYRAKGMKVSAGERKRILKLTLKSWKKQARKINPMIDIDEFELTKAERKRLNFDHAQYWKRRITRKKAKFYKELRDAVVSFGRNIWPTMQFGKFPDILFKQAYFTYFPTLEKGCHVFKQL</sequence>
<evidence type="ECO:0000256" key="1">
    <source>
        <dbReference type="SAM" id="Coils"/>
    </source>
</evidence>
<feature type="compositionally biased region" description="Basic and acidic residues" evidence="2">
    <location>
        <begin position="1236"/>
        <end position="1247"/>
    </location>
</feature>
<feature type="compositionally biased region" description="Polar residues" evidence="2">
    <location>
        <begin position="424"/>
        <end position="445"/>
    </location>
</feature>
<evidence type="ECO:0000313" key="4">
    <source>
        <dbReference type="EMBL" id="CAB0028135.1"/>
    </source>
</evidence>
<feature type="compositionally biased region" description="Basic and acidic residues" evidence="2">
    <location>
        <begin position="464"/>
        <end position="473"/>
    </location>
</feature>
<feature type="compositionally biased region" description="Acidic residues" evidence="2">
    <location>
        <begin position="769"/>
        <end position="778"/>
    </location>
</feature>
<dbReference type="OrthoDB" id="6613664at2759"/>
<name>A0A6H5HSD3_9HYME</name>
<gene>
    <name evidence="4" type="ORF">TBRA_LOCUS355</name>
</gene>
<feature type="domain" description="DUF4771" evidence="3">
    <location>
        <begin position="1263"/>
        <end position="1415"/>
    </location>
</feature>
<feature type="compositionally biased region" description="Basic and acidic residues" evidence="2">
    <location>
        <begin position="24"/>
        <end position="37"/>
    </location>
</feature>
<dbReference type="EMBL" id="CADCXV010000080">
    <property type="protein sequence ID" value="CAB0028135.1"/>
    <property type="molecule type" value="Genomic_DNA"/>
</dbReference>
<feature type="region of interest" description="Disordered" evidence="2">
    <location>
        <begin position="848"/>
        <end position="940"/>
    </location>
</feature>
<feature type="region of interest" description="Disordered" evidence="2">
    <location>
        <begin position="1232"/>
        <end position="1257"/>
    </location>
</feature>
<feature type="coiled-coil region" evidence="1">
    <location>
        <begin position="1205"/>
        <end position="1232"/>
    </location>
</feature>
<keyword evidence="5" id="KW-1185">Reference proteome</keyword>
<reference evidence="4 5" key="1">
    <citation type="submission" date="2020-02" db="EMBL/GenBank/DDBJ databases">
        <authorList>
            <person name="Ferguson B K."/>
        </authorList>
    </citation>
    <scope>NUCLEOTIDE SEQUENCE [LARGE SCALE GENOMIC DNA]</scope>
</reference>
<feature type="compositionally biased region" description="Basic and acidic residues" evidence="2">
    <location>
        <begin position="874"/>
        <end position="883"/>
    </location>
</feature>
<feature type="compositionally biased region" description="Basic and acidic residues" evidence="2">
    <location>
        <begin position="848"/>
        <end position="860"/>
    </location>
</feature>
<feature type="region of interest" description="Disordered" evidence="2">
    <location>
        <begin position="416"/>
        <end position="473"/>
    </location>
</feature>
<dbReference type="Pfam" id="PF15995">
    <property type="entry name" value="DUF4771"/>
    <property type="match status" value="1"/>
</dbReference>
<evidence type="ECO:0000313" key="5">
    <source>
        <dbReference type="Proteomes" id="UP000479190"/>
    </source>
</evidence>
<feature type="compositionally biased region" description="Polar residues" evidence="2">
    <location>
        <begin position="132"/>
        <end position="148"/>
    </location>
</feature>
<dbReference type="InterPro" id="IPR031936">
    <property type="entry name" value="DUF4771"/>
</dbReference>
<feature type="compositionally biased region" description="Basic and acidic residues" evidence="2">
    <location>
        <begin position="748"/>
        <end position="768"/>
    </location>
</feature>